<dbReference type="EMBL" id="PZZL01000045">
    <property type="protein sequence ID" value="PTM43773.1"/>
    <property type="molecule type" value="Genomic_DNA"/>
</dbReference>
<sequence>SHRAKAARNPQCHDRQWPEVRPSGLQLNTVAGKTGAVQSFNAKGYIFNVMKNALHHHKIKRYRGEPIDIQIRALMLNALQTEFTYSLAGAFQRLVSDVAGDDTASKARLAQSNFHPTFI</sequence>
<name>A0A2T4YLC8_9HYPH</name>
<comment type="caution">
    <text evidence="1">The sequence shown here is derived from an EMBL/GenBank/DDBJ whole genome shotgun (WGS) entry which is preliminary data.</text>
</comment>
<dbReference type="AlphaFoldDB" id="A0A2T4YLC8"/>
<gene>
    <name evidence="1" type="ORF">C8P69_1455</name>
</gene>
<dbReference type="Proteomes" id="UP000241808">
    <property type="component" value="Unassembled WGS sequence"/>
</dbReference>
<feature type="non-terminal residue" evidence="1">
    <location>
        <position position="1"/>
    </location>
</feature>
<proteinExistence type="predicted"/>
<reference evidence="1 2" key="1">
    <citation type="submission" date="2018-04" db="EMBL/GenBank/DDBJ databases">
        <title>Genomic Encyclopedia of Archaeal and Bacterial Type Strains, Phase II (KMG-II): from individual species to whole genera.</title>
        <authorList>
            <person name="Goeker M."/>
        </authorList>
    </citation>
    <scope>NUCLEOTIDE SEQUENCE [LARGE SCALE GENOMIC DNA]</scope>
    <source>
        <strain evidence="1 2">DSM 25521</strain>
    </source>
</reference>
<keyword evidence="2" id="KW-1185">Reference proteome</keyword>
<accession>A0A2T4YLC8</accession>
<evidence type="ECO:0000313" key="1">
    <source>
        <dbReference type="EMBL" id="PTM43773.1"/>
    </source>
</evidence>
<organism evidence="1 2">
    <name type="scientific">Phreatobacter oligotrophus</name>
    <dbReference type="NCBI Taxonomy" id="1122261"/>
    <lineage>
        <taxon>Bacteria</taxon>
        <taxon>Pseudomonadati</taxon>
        <taxon>Pseudomonadota</taxon>
        <taxon>Alphaproteobacteria</taxon>
        <taxon>Hyphomicrobiales</taxon>
        <taxon>Phreatobacteraceae</taxon>
        <taxon>Phreatobacter</taxon>
    </lineage>
</organism>
<evidence type="ECO:0000313" key="2">
    <source>
        <dbReference type="Proteomes" id="UP000241808"/>
    </source>
</evidence>
<protein>
    <submittedName>
        <fullName evidence="1">Uncharacterized protein</fullName>
    </submittedName>
</protein>